<dbReference type="EMBL" id="FOSD01000009">
    <property type="protein sequence ID" value="SFK72905.1"/>
    <property type="molecule type" value="Genomic_DNA"/>
</dbReference>
<evidence type="ECO:0000313" key="1">
    <source>
        <dbReference type="EMBL" id="SFK72905.1"/>
    </source>
</evidence>
<reference evidence="1 2" key="1">
    <citation type="submission" date="2016-10" db="EMBL/GenBank/DDBJ databases">
        <authorList>
            <person name="Varghese N."/>
            <person name="Submissions S."/>
        </authorList>
    </citation>
    <scope>NUCLEOTIDE SEQUENCE [LARGE SCALE GENOMIC DNA]</scope>
    <source>
        <strain evidence="1 2">YR512</strain>
    </source>
</reference>
<sequence length="150" mass="17544">MSKINEVLHLKFNDHLFNKIVTTCLKLGCRTNSDIVTRFKTSQLPRHPPEYRAAHWQCEVLVSMRGQAFHYLMMRLQIPQRLNVTIKQACRIDHRDGYASLLLSKKQLKVSINLWNDHRAISENDILIHRVGKCDIFCLPVAHPLSYLRI</sequence>
<evidence type="ECO:0000313" key="2">
    <source>
        <dbReference type="Proteomes" id="UP000198841"/>
    </source>
</evidence>
<proteinExistence type="predicted"/>
<accession>A0A1I4BW59</accession>
<name>A0A1I4BW59_9GAMM</name>
<gene>
    <name evidence="1" type="ORF">SAMN05518863_109179</name>
</gene>
<protein>
    <submittedName>
        <fullName evidence="1">Uncharacterized protein</fullName>
    </submittedName>
</protein>
<comment type="caution">
    <text evidence="1">The sequence shown here is derived from an EMBL/GenBank/DDBJ whole genome shotgun (WGS) entry which is preliminary data.</text>
</comment>
<organism evidence="1 2">
    <name type="scientific">Candidatus Pantoea symbiotica</name>
    <dbReference type="NCBI Taxonomy" id="1884370"/>
    <lineage>
        <taxon>Bacteria</taxon>
        <taxon>Pseudomonadati</taxon>
        <taxon>Pseudomonadota</taxon>
        <taxon>Gammaproteobacteria</taxon>
        <taxon>Enterobacterales</taxon>
        <taxon>Erwiniaceae</taxon>
        <taxon>Pantoea</taxon>
    </lineage>
</organism>
<dbReference type="Proteomes" id="UP000198841">
    <property type="component" value="Unassembled WGS sequence"/>
</dbReference>
<keyword evidence="2" id="KW-1185">Reference proteome</keyword>